<dbReference type="Proteomes" id="UP000187283">
    <property type="component" value="Unassembled WGS sequence"/>
</dbReference>
<evidence type="ECO:0000313" key="1">
    <source>
        <dbReference type="EMBL" id="OMJ26028.1"/>
    </source>
</evidence>
<keyword evidence="2" id="KW-1185">Reference proteome</keyword>
<dbReference type="AlphaFoldDB" id="A0A1R1YGI3"/>
<protein>
    <submittedName>
        <fullName evidence="1">Uncharacterized protein</fullName>
    </submittedName>
</protein>
<comment type="caution">
    <text evidence="1">The sequence shown here is derived from an EMBL/GenBank/DDBJ whole genome shotgun (WGS) entry which is preliminary data.</text>
</comment>
<proteinExistence type="predicted"/>
<accession>A0A1R1YGI3</accession>
<gene>
    <name evidence="1" type="ORF">AYI70_g490</name>
</gene>
<dbReference type="EMBL" id="LSSN01000075">
    <property type="protein sequence ID" value="OMJ26028.1"/>
    <property type="molecule type" value="Genomic_DNA"/>
</dbReference>
<name>A0A1R1YGI3_9FUNG</name>
<reference evidence="1 2" key="1">
    <citation type="submission" date="2017-01" db="EMBL/GenBank/DDBJ databases">
        <authorList>
            <person name="Mah S.A."/>
            <person name="Swanson W.J."/>
            <person name="Moy G.W."/>
            <person name="Vacquier V.D."/>
        </authorList>
    </citation>
    <scope>NUCLEOTIDE SEQUENCE [LARGE SCALE GENOMIC DNA]</scope>
    <source>
        <strain evidence="1 2">GSMNP</strain>
    </source>
</reference>
<evidence type="ECO:0000313" key="2">
    <source>
        <dbReference type="Proteomes" id="UP000187283"/>
    </source>
</evidence>
<organism evidence="1 2">
    <name type="scientific">Smittium culicis</name>
    <dbReference type="NCBI Taxonomy" id="133412"/>
    <lineage>
        <taxon>Eukaryota</taxon>
        <taxon>Fungi</taxon>
        <taxon>Fungi incertae sedis</taxon>
        <taxon>Zoopagomycota</taxon>
        <taxon>Kickxellomycotina</taxon>
        <taxon>Harpellomycetes</taxon>
        <taxon>Harpellales</taxon>
        <taxon>Legeriomycetaceae</taxon>
        <taxon>Smittium</taxon>
    </lineage>
</organism>
<sequence>MNSAISLFFFPVIFTNTFPKIGKVFSSLWADKVLNSEMEPFRIFISRYVYKYGSKDSLFKTVKIENANDFFNYILTKNGIHTSTLLF</sequence>